<dbReference type="CDD" id="cd12797">
    <property type="entry name" value="M23_peptidase"/>
    <property type="match status" value="1"/>
</dbReference>
<evidence type="ECO:0000256" key="2">
    <source>
        <dbReference type="SAM" id="MobiDB-lite"/>
    </source>
</evidence>
<dbReference type="InterPro" id="IPR011055">
    <property type="entry name" value="Dup_hybrid_motif"/>
</dbReference>
<evidence type="ECO:0000259" key="4">
    <source>
        <dbReference type="PROSITE" id="PS51782"/>
    </source>
</evidence>
<dbReference type="Gene3D" id="3.10.350.10">
    <property type="entry name" value="LysM domain"/>
    <property type="match status" value="1"/>
</dbReference>
<feature type="compositionally biased region" description="Low complexity" evidence="2">
    <location>
        <begin position="105"/>
        <end position="119"/>
    </location>
</feature>
<evidence type="ECO:0000256" key="1">
    <source>
        <dbReference type="ARBA" id="ARBA00038420"/>
    </source>
</evidence>
<keyword evidence="6" id="KW-1185">Reference proteome</keyword>
<dbReference type="InterPro" id="IPR050570">
    <property type="entry name" value="Cell_wall_metabolism_enzyme"/>
</dbReference>
<dbReference type="PANTHER" id="PTHR21666:SF263">
    <property type="entry name" value="MUREIN HYDROLASE ACTIVATOR NLPD"/>
    <property type="match status" value="1"/>
</dbReference>
<dbReference type="Pfam" id="PF01476">
    <property type="entry name" value="LysM"/>
    <property type="match status" value="1"/>
</dbReference>
<evidence type="ECO:0000313" key="5">
    <source>
        <dbReference type="EMBL" id="MBB3046036.1"/>
    </source>
</evidence>
<accession>A0A7W4Z5K0</accession>
<comment type="similarity">
    <text evidence="1">Belongs to the E.coli NlpD/Haemophilus LppB family.</text>
</comment>
<dbReference type="InterPro" id="IPR036779">
    <property type="entry name" value="LysM_dom_sf"/>
</dbReference>
<protein>
    <submittedName>
        <fullName evidence="5">Lipoprotein NlpD</fullName>
    </submittedName>
</protein>
<name>A0A7W4Z5K0_9GAMM</name>
<dbReference type="SUPFAM" id="SSF51261">
    <property type="entry name" value="Duplicated hybrid motif"/>
    <property type="match status" value="1"/>
</dbReference>
<keyword evidence="3" id="KW-0732">Signal</keyword>
<proteinExistence type="inferred from homology"/>
<dbReference type="Proteomes" id="UP000537130">
    <property type="component" value="Unassembled WGS sequence"/>
</dbReference>
<dbReference type="InterPro" id="IPR018392">
    <property type="entry name" value="LysM"/>
</dbReference>
<dbReference type="PANTHER" id="PTHR21666">
    <property type="entry name" value="PEPTIDASE-RELATED"/>
    <property type="match status" value="1"/>
</dbReference>
<feature type="domain" description="LysM" evidence="4">
    <location>
        <begin position="44"/>
        <end position="88"/>
    </location>
</feature>
<dbReference type="GO" id="GO:0004222">
    <property type="term" value="F:metalloendopeptidase activity"/>
    <property type="evidence" value="ECO:0007669"/>
    <property type="project" value="TreeGrafter"/>
</dbReference>
<reference evidence="5 6" key="1">
    <citation type="submission" date="2020-08" db="EMBL/GenBank/DDBJ databases">
        <title>Genomic Encyclopedia of Type Strains, Phase III (KMG-III): the genomes of soil and plant-associated and newly described type strains.</title>
        <authorList>
            <person name="Whitman W."/>
        </authorList>
    </citation>
    <scope>NUCLEOTIDE SEQUENCE [LARGE SCALE GENOMIC DNA]</scope>
    <source>
        <strain evidence="5 6">CECT 8654</strain>
    </source>
</reference>
<gene>
    <name evidence="5" type="ORF">FHR99_000272</name>
</gene>
<sequence>MSWLRFLIRCVAFISMAVLFPACTSGPNYAPVQDLHSPPERVPQHYVVRSGDTLFSIAFRYGLDFRGLAAANGIGRGYAIYPGQKLRLEDKAASVTTVAPVVSSTPVLRPTNTPAKAKPTPTPPPQKPRPTASSKAPAQSVTAPVSTWLWPTDGRVVQGFNSSQYAHKGIDIAGKLEQPVNAAAAGIVVYAGSGLVGYGKLLIVKHNDRYLSAYAHNNRLLVKEGESVKQGQTIARMGDTGTDSVKLHFEIRKDGKPVNPVKLLPGR</sequence>
<dbReference type="InterPro" id="IPR016047">
    <property type="entry name" value="M23ase_b-sheet_dom"/>
</dbReference>
<dbReference type="GO" id="GO:0032153">
    <property type="term" value="C:cell division site"/>
    <property type="evidence" value="ECO:0007669"/>
    <property type="project" value="TreeGrafter"/>
</dbReference>
<dbReference type="AlphaFoldDB" id="A0A7W4Z5K0"/>
<dbReference type="Gene3D" id="2.70.70.10">
    <property type="entry name" value="Glucose Permease (Domain IIA)"/>
    <property type="match status" value="1"/>
</dbReference>
<organism evidence="5 6">
    <name type="scientific">Litorivivens lipolytica</name>
    <dbReference type="NCBI Taxonomy" id="1524264"/>
    <lineage>
        <taxon>Bacteria</taxon>
        <taxon>Pseudomonadati</taxon>
        <taxon>Pseudomonadota</taxon>
        <taxon>Gammaproteobacteria</taxon>
        <taxon>Litorivivens</taxon>
    </lineage>
</organism>
<dbReference type="SMART" id="SM00257">
    <property type="entry name" value="LysM"/>
    <property type="match status" value="1"/>
</dbReference>
<feature type="region of interest" description="Disordered" evidence="2">
    <location>
        <begin position="105"/>
        <end position="140"/>
    </location>
</feature>
<feature type="signal peptide" evidence="3">
    <location>
        <begin position="1"/>
        <end position="30"/>
    </location>
</feature>
<keyword evidence="5" id="KW-0449">Lipoprotein</keyword>
<dbReference type="CDD" id="cd00118">
    <property type="entry name" value="LysM"/>
    <property type="match status" value="1"/>
</dbReference>
<dbReference type="GO" id="GO:0009279">
    <property type="term" value="C:cell outer membrane"/>
    <property type="evidence" value="ECO:0007669"/>
    <property type="project" value="TreeGrafter"/>
</dbReference>
<evidence type="ECO:0000256" key="3">
    <source>
        <dbReference type="SAM" id="SignalP"/>
    </source>
</evidence>
<evidence type="ECO:0000313" key="6">
    <source>
        <dbReference type="Proteomes" id="UP000537130"/>
    </source>
</evidence>
<dbReference type="EMBL" id="JACHWY010000001">
    <property type="protein sequence ID" value="MBB3046036.1"/>
    <property type="molecule type" value="Genomic_DNA"/>
</dbReference>
<dbReference type="PROSITE" id="PS51782">
    <property type="entry name" value="LYSM"/>
    <property type="match status" value="1"/>
</dbReference>
<feature type="chain" id="PRO_5031130430" evidence="3">
    <location>
        <begin position="31"/>
        <end position="267"/>
    </location>
</feature>
<dbReference type="Pfam" id="PF01551">
    <property type="entry name" value="Peptidase_M23"/>
    <property type="match status" value="1"/>
</dbReference>
<comment type="caution">
    <text evidence="5">The sequence shown here is derived from an EMBL/GenBank/DDBJ whole genome shotgun (WGS) entry which is preliminary data.</text>
</comment>